<feature type="transmembrane region" description="Helical" evidence="1">
    <location>
        <begin position="81"/>
        <end position="105"/>
    </location>
</feature>
<evidence type="ECO:0000256" key="1">
    <source>
        <dbReference type="SAM" id="Phobius"/>
    </source>
</evidence>
<proteinExistence type="predicted"/>
<dbReference type="AlphaFoldDB" id="A0A7T4A1V9"/>
<dbReference type="RefSeq" id="WP_198500710.1">
    <property type="nucleotide sequence ID" value="NZ_CP065989.1"/>
</dbReference>
<feature type="transmembrane region" description="Helical" evidence="1">
    <location>
        <begin position="48"/>
        <end position="69"/>
    </location>
</feature>
<feature type="transmembrane region" description="Helical" evidence="1">
    <location>
        <begin position="125"/>
        <end position="148"/>
    </location>
</feature>
<gene>
    <name evidence="2" type="ORF">I6H47_07665</name>
</gene>
<feature type="transmembrane region" description="Helical" evidence="1">
    <location>
        <begin position="160"/>
        <end position="185"/>
    </location>
</feature>
<organism evidence="2 3">
    <name type="scientific">Brevibacterium casei</name>
    <dbReference type="NCBI Taxonomy" id="33889"/>
    <lineage>
        <taxon>Bacteria</taxon>
        <taxon>Bacillati</taxon>
        <taxon>Actinomycetota</taxon>
        <taxon>Actinomycetes</taxon>
        <taxon>Micrococcales</taxon>
        <taxon>Brevibacteriaceae</taxon>
        <taxon>Brevibacterium</taxon>
    </lineage>
</organism>
<keyword evidence="1" id="KW-0472">Membrane</keyword>
<keyword evidence="1" id="KW-1133">Transmembrane helix</keyword>
<dbReference type="Proteomes" id="UP000595374">
    <property type="component" value="Chromosome"/>
</dbReference>
<accession>A0A7T4A1V9</accession>
<keyword evidence="1" id="KW-0812">Transmembrane</keyword>
<evidence type="ECO:0000313" key="2">
    <source>
        <dbReference type="EMBL" id="QQB15781.1"/>
    </source>
</evidence>
<dbReference type="EMBL" id="CP065989">
    <property type="protein sequence ID" value="QQB15781.1"/>
    <property type="molecule type" value="Genomic_DNA"/>
</dbReference>
<dbReference type="Pfam" id="PF06197">
    <property type="entry name" value="DUF998"/>
    <property type="match status" value="1"/>
</dbReference>
<evidence type="ECO:0000313" key="3">
    <source>
        <dbReference type="Proteomes" id="UP000595374"/>
    </source>
</evidence>
<feature type="transmembrane region" description="Helical" evidence="1">
    <location>
        <begin position="191"/>
        <end position="212"/>
    </location>
</feature>
<protein>
    <submittedName>
        <fullName evidence="2">DUF998 domain-containing protein</fullName>
    </submittedName>
</protein>
<name>A0A7T4A1V9_9MICO</name>
<dbReference type="InterPro" id="IPR009339">
    <property type="entry name" value="DUF998"/>
</dbReference>
<sequence>MRRTLAVLLAAAVLLSYDSWVLLALSPQPYPLAGYVSELAAADQPYSWVFRTGDAIAGTLMVLIAGLGVRGWRARFGRMSVWVAVAVAVTGLGTIGDSIAALPCAQSFDDVCYAEYTANPLRPDFLLHTIASSLVAFGAMASMVLAYLALRRQGRGRTLYARGVVIMLAALFATNVSSVVIETLWRTGQGYVQAIAVLLIAAWAAHLGYVAVIDRGTAGQKGAEAVAGEDSRVS</sequence>
<reference evidence="2 3" key="1">
    <citation type="submission" date="2020-12" db="EMBL/GenBank/DDBJ databases">
        <title>FDA dAtabase for Regulatory Grade micrObial Sequences (FDA-ARGOS): Supporting development and validation of Infectious Disease Dx tests.</title>
        <authorList>
            <person name="Sproer C."/>
            <person name="Gronow S."/>
            <person name="Severitt S."/>
            <person name="Schroder I."/>
            <person name="Tallon L."/>
            <person name="Sadzewicz L."/>
            <person name="Zhao X."/>
            <person name="Boylan J."/>
            <person name="Ott S."/>
            <person name="Bowen H."/>
            <person name="Vavikolanu K."/>
            <person name="Mehta A."/>
            <person name="Aluvathingal J."/>
            <person name="Nadendla S."/>
            <person name="Lowell S."/>
            <person name="Myers T."/>
            <person name="Yan Y."/>
            <person name="Sichtig H."/>
        </authorList>
    </citation>
    <scope>NUCLEOTIDE SEQUENCE [LARGE SCALE GENOMIC DNA]</scope>
    <source>
        <strain evidence="2 3">FDAARGOS_990</strain>
    </source>
</reference>